<organism evidence="2 3">
    <name type="scientific">Fonsecaea pedrosoi CBS 271.37</name>
    <dbReference type="NCBI Taxonomy" id="1442368"/>
    <lineage>
        <taxon>Eukaryota</taxon>
        <taxon>Fungi</taxon>
        <taxon>Dikarya</taxon>
        <taxon>Ascomycota</taxon>
        <taxon>Pezizomycotina</taxon>
        <taxon>Eurotiomycetes</taxon>
        <taxon>Chaetothyriomycetidae</taxon>
        <taxon>Chaetothyriales</taxon>
        <taxon>Herpotrichiellaceae</taxon>
        <taxon>Fonsecaea</taxon>
    </lineage>
</organism>
<accession>A0A0D2GQV8</accession>
<dbReference type="GeneID" id="25311084"/>
<dbReference type="HOGENOM" id="CLU_1219714_0_0_1"/>
<dbReference type="Proteomes" id="UP000053029">
    <property type="component" value="Unassembled WGS sequence"/>
</dbReference>
<proteinExistence type="predicted"/>
<evidence type="ECO:0000313" key="2">
    <source>
        <dbReference type="EMBL" id="KIW74824.1"/>
    </source>
</evidence>
<reference evidence="2 3" key="1">
    <citation type="submission" date="2015-01" db="EMBL/GenBank/DDBJ databases">
        <title>The Genome Sequence of Fonsecaea pedrosoi CBS 271.37.</title>
        <authorList>
            <consortium name="The Broad Institute Genomics Platform"/>
            <person name="Cuomo C."/>
            <person name="de Hoog S."/>
            <person name="Gorbushina A."/>
            <person name="Stielow B."/>
            <person name="Teixiera M."/>
            <person name="Abouelleil A."/>
            <person name="Chapman S.B."/>
            <person name="Priest M."/>
            <person name="Young S.K."/>
            <person name="Wortman J."/>
            <person name="Nusbaum C."/>
            <person name="Birren B."/>
        </authorList>
    </citation>
    <scope>NUCLEOTIDE SEQUENCE [LARGE SCALE GENOMIC DNA]</scope>
    <source>
        <strain evidence="2 3">CBS 271.37</strain>
    </source>
</reference>
<name>A0A0D2GQV8_9EURO</name>
<dbReference type="Gene3D" id="3.30.70.100">
    <property type="match status" value="1"/>
</dbReference>
<gene>
    <name evidence="2" type="ORF">Z517_11594</name>
</gene>
<protein>
    <recommendedName>
        <fullName evidence="1">ABM domain-containing protein</fullName>
    </recommendedName>
</protein>
<dbReference type="RefSeq" id="XP_013278632.1">
    <property type="nucleotide sequence ID" value="XM_013423178.1"/>
</dbReference>
<dbReference type="InterPro" id="IPR007138">
    <property type="entry name" value="ABM_dom"/>
</dbReference>
<dbReference type="InterPro" id="IPR011008">
    <property type="entry name" value="Dimeric_a/b-barrel"/>
</dbReference>
<dbReference type="VEuPathDB" id="FungiDB:Z517_11594"/>
<dbReference type="AlphaFoldDB" id="A0A0D2GQV8"/>
<evidence type="ECO:0000313" key="3">
    <source>
        <dbReference type="Proteomes" id="UP000053029"/>
    </source>
</evidence>
<feature type="domain" description="ABM" evidence="1">
    <location>
        <begin position="117"/>
        <end position="185"/>
    </location>
</feature>
<dbReference type="Pfam" id="PF03992">
    <property type="entry name" value="ABM"/>
    <property type="match status" value="1"/>
</dbReference>
<dbReference type="SUPFAM" id="SSF54909">
    <property type="entry name" value="Dimeric alpha+beta barrel"/>
    <property type="match status" value="1"/>
</dbReference>
<dbReference type="PANTHER" id="PTHR40624">
    <property type="entry name" value="BIOSYNTHESIS MONOOXYGENASE, PUTATIVE (AFU_ORTHOLOGUE AFUA_1G12025)-RELATED"/>
    <property type="match status" value="1"/>
</dbReference>
<dbReference type="EMBL" id="KN846976">
    <property type="protein sequence ID" value="KIW74824.1"/>
    <property type="molecule type" value="Genomic_DNA"/>
</dbReference>
<dbReference type="PANTHER" id="PTHR40624:SF1">
    <property type="entry name" value="BIOSYNTHESIS MONOOXYGENASE, PUTATIVE (AFU_ORTHOLOGUE AFUA_1G12025)-RELATED"/>
    <property type="match status" value="1"/>
</dbReference>
<keyword evidence="3" id="KW-1185">Reference proteome</keyword>
<evidence type="ECO:0000259" key="1">
    <source>
        <dbReference type="Pfam" id="PF03992"/>
    </source>
</evidence>
<sequence length="227" mass="26607">MYIITLSRWESEAGKSEILLETLRAYVESLELDALSDMDVFVLKGHKADNLHVLYTLLAQPEEKVRSEDKVLKDVGYSGLQEQCLRQNLVKVPVANRRLKSWSGFLYRPDDISPRSFAVVAELEYKEGKRAEGEPFWEAIAKHAEANEAGTYSYLWSRDRELDHVLWSFERYESEEYLWKTHVEANELVQRSSKLQKDIRGATRHMWLECQCCLVQKKYYEAHAIRE</sequence>